<dbReference type="Proteomes" id="UP001295423">
    <property type="component" value="Unassembled WGS sequence"/>
</dbReference>
<keyword evidence="1" id="KW-1133">Transmembrane helix</keyword>
<keyword evidence="4" id="KW-1185">Reference proteome</keyword>
<keyword evidence="2" id="KW-0732">Signal</keyword>
<evidence type="ECO:0000256" key="2">
    <source>
        <dbReference type="SAM" id="SignalP"/>
    </source>
</evidence>
<protein>
    <submittedName>
        <fullName evidence="3">Uncharacterized protein</fullName>
    </submittedName>
</protein>
<dbReference type="AlphaFoldDB" id="A0AAD2G5L2"/>
<proteinExistence type="predicted"/>
<evidence type="ECO:0000313" key="4">
    <source>
        <dbReference type="Proteomes" id="UP001295423"/>
    </source>
</evidence>
<keyword evidence="1" id="KW-0812">Transmembrane</keyword>
<feature type="chain" id="PRO_5041986764" evidence="2">
    <location>
        <begin position="22"/>
        <end position="161"/>
    </location>
</feature>
<evidence type="ECO:0000256" key="1">
    <source>
        <dbReference type="SAM" id="Phobius"/>
    </source>
</evidence>
<evidence type="ECO:0000313" key="3">
    <source>
        <dbReference type="EMBL" id="CAJ1963464.1"/>
    </source>
</evidence>
<accession>A0AAD2G5L2</accession>
<keyword evidence="1" id="KW-0472">Membrane</keyword>
<sequence>MGGLGFIGLLLSALLNQAAFSEIVGNTSERFLGESSILLESFEFLHEVFFQAAIAFFAASAFIIVRVLLSFKAILELTSEQGDNGENFGGSDAASQQLSCSVARILEAPTIEKAILISNFEEQEGLEYEVDLDDDYVKRLAIEQVNPLWRELTLTPKGKTV</sequence>
<comment type="caution">
    <text evidence="3">The sequence shown here is derived from an EMBL/GenBank/DDBJ whole genome shotgun (WGS) entry which is preliminary data.</text>
</comment>
<name>A0AAD2G5L2_9STRA</name>
<dbReference type="EMBL" id="CAKOGP040002147">
    <property type="protein sequence ID" value="CAJ1963464.1"/>
    <property type="molecule type" value="Genomic_DNA"/>
</dbReference>
<gene>
    <name evidence="3" type="ORF">CYCCA115_LOCUS20175</name>
</gene>
<organism evidence="3 4">
    <name type="scientific">Cylindrotheca closterium</name>
    <dbReference type="NCBI Taxonomy" id="2856"/>
    <lineage>
        <taxon>Eukaryota</taxon>
        <taxon>Sar</taxon>
        <taxon>Stramenopiles</taxon>
        <taxon>Ochrophyta</taxon>
        <taxon>Bacillariophyta</taxon>
        <taxon>Bacillariophyceae</taxon>
        <taxon>Bacillariophycidae</taxon>
        <taxon>Bacillariales</taxon>
        <taxon>Bacillariaceae</taxon>
        <taxon>Cylindrotheca</taxon>
    </lineage>
</organism>
<feature type="transmembrane region" description="Helical" evidence="1">
    <location>
        <begin position="48"/>
        <end position="69"/>
    </location>
</feature>
<reference evidence="3" key="1">
    <citation type="submission" date="2023-08" db="EMBL/GenBank/DDBJ databases">
        <authorList>
            <person name="Audoor S."/>
            <person name="Bilcke G."/>
        </authorList>
    </citation>
    <scope>NUCLEOTIDE SEQUENCE</scope>
</reference>
<feature type="signal peptide" evidence="2">
    <location>
        <begin position="1"/>
        <end position="21"/>
    </location>
</feature>